<dbReference type="PRINTS" id="PR00385">
    <property type="entry name" value="P450"/>
</dbReference>
<dbReference type="OrthoDB" id="1470350at2759"/>
<dbReference type="PROSITE" id="PS00086">
    <property type="entry name" value="CYTOCHROME_P450"/>
    <property type="match status" value="1"/>
</dbReference>
<organism evidence="9 10">
    <name type="scientific">Glonium stellatum</name>
    <dbReference type="NCBI Taxonomy" id="574774"/>
    <lineage>
        <taxon>Eukaryota</taxon>
        <taxon>Fungi</taxon>
        <taxon>Dikarya</taxon>
        <taxon>Ascomycota</taxon>
        <taxon>Pezizomycotina</taxon>
        <taxon>Dothideomycetes</taxon>
        <taxon>Pleosporomycetidae</taxon>
        <taxon>Gloniales</taxon>
        <taxon>Gloniaceae</taxon>
        <taxon>Glonium</taxon>
    </lineage>
</organism>
<dbReference type="InterPro" id="IPR017972">
    <property type="entry name" value="Cyt_P450_CS"/>
</dbReference>
<proteinExistence type="inferred from homology"/>
<dbReference type="InterPro" id="IPR001128">
    <property type="entry name" value="Cyt_P450"/>
</dbReference>
<evidence type="ECO:0000256" key="5">
    <source>
        <dbReference type="ARBA" id="ARBA00023004"/>
    </source>
</evidence>
<dbReference type="InterPro" id="IPR036396">
    <property type="entry name" value="Cyt_P450_sf"/>
</dbReference>
<keyword evidence="10" id="KW-1185">Reference proteome</keyword>
<reference evidence="9 10" key="1">
    <citation type="journal article" date="2016" name="Nat. Commun.">
        <title>Ectomycorrhizal ecology is imprinted in the genome of the dominant symbiotic fungus Cenococcum geophilum.</title>
        <authorList>
            <consortium name="DOE Joint Genome Institute"/>
            <person name="Peter M."/>
            <person name="Kohler A."/>
            <person name="Ohm R.A."/>
            <person name="Kuo A."/>
            <person name="Krutzmann J."/>
            <person name="Morin E."/>
            <person name="Arend M."/>
            <person name="Barry K.W."/>
            <person name="Binder M."/>
            <person name="Choi C."/>
            <person name="Clum A."/>
            <person name="Copeland A."/>
            <person name="Grisel N."/>
            <person name="Haridas S."/>
            <person name="Kipfer T."/>
            <person name="LaButti K."/>
            <person name="Lindquist E."/>
            <person name="Lipzen A."/>
            <person name="Maire R."/>
            <person name="Meier B."/>
            <person name="Mihaltcheva S."/>
            <person name="Molinier V."/>
            <person name="Murat C."/>
            <person name="Poggeler S."/>
            <person name="Quandt C.A."/>
            <person name="Sperisen C."/>
            <person name="Tritt A."/>
            <person name="Tisserant E."/>
            <person name="Crous P.W."/>
            <person name="Henrissat B."/>
            <person name="Nehls U."/>
            <person name="Egli S."/>
            <person name="Spatafora J.W."/>
            <person name="Grigoriev I.V."/>
            <person name="Martin F.M."/>
        </authorList>
    </citation>
    <scope>NUCLEOTIDE SEQUENCE [LARGE SCALE GENOMIC DNA]</scope>
    <source>
        <strain evidence="9 10">CBS 207.34</strain>
    </source>
</reference>
<dbReference type="PANTHER" id="PTHR24305:SF210">
    <property type="entry name" value="CYTOCHROME P450 MONOOXYGENASE ASQL-RELATED"/>
    <property type="match status" value="1"/>
</dbReference>
<sequence length="525" mass="59994">MGFIQVLLHIFYLFIFIIISTLTVILYNLCIHSLHHFPGPPFAAASPLPFIYHLVRGSMTTWLSKLHARYGPVVRISPFELSYIDACAWKDIFGHRVGRYNTLPRDPRFYGPETNGRNGIIRSDQKSHARLRRLLAHAFSEQALREQEGLIREHVDKLVLQLGVVAAKNGERDKEGGGTVDIVRLLNLTTFDIMGDLTFGESLNMQSHTAYTPWVDSVFSTYHVFTVMMVLRKYFPILQPLASILIPKRLQQKRQVHIRYSQAMVDRRLARAPDRPDIWSFVLRHTEDDGKGMSVPEMHATSSTLMIAGTRTTASALSGLLYYLLKDTSRKRKLVDEIRNAFSTEADMTAAMLSRLPYLQACIDEALRLYPPIPTGNPRVVPSGGVQICGKWVPEGTSVFVHHYAAYHSPTHFHHASSFLPERWLGDDPTFSRDEKSVFKPFSYGPRNCLGKNLAYHEIKLIATSLLWHFDLSLADKSGDWARQLVYVTWDKPPLRIHVKKRLLDKNEGKDFDRESSRRGSRKRN</sequence>
<dbReference type="InterPro" id="IPR002401">
    <property type="entry name" value="Cyt_P450_E_grp-I"/>
</dbReference>
<comment type="cofactor">
    <cofactor evidence="1 6">
        <name>heme</name>
        <dbReference type="ChEBI" id="CHEBI:30413"/>
    </cofactor>
</comment>
<dbReference type="GO" id="GO:0005506">
    <property type="term" value="F:iron ion binding"/>
    <property type="evidence" value="ECO:0007669"/>
    <property type="project" value="InterPro"/>
</dbReference>
<name>A0A8E2JMV0_9PEZI</name>
<dbReference type="InterPro" id="IPR050121">
    <property type="entry name" value="Cytochrome_P450_monoxygenase"/>
</dbReference>
<dbReference type="GO" id="GO:0020037">
    <property type="term" value="F:heme binding"/>
    <property type="evidence" value="ECO:0007669"/>
    <property type="project" value="InterPro"/>
</dbReference>
<accession>A0A8E2JMV0</accession>
<dbReference type="GO" id="GO:0004497">
    <property type="term" value="F:monooxygenase activity"/>
    <property type="evidence" value="ECO:0007669"/>
    <property type="project" value="UniProtKB-KW"/>
</dbReference>
<gene>
    <name evidence="9" type="ORF">AOQ84DRAFT_400926</name>
</gene>
<dbReference type="PRINTS" id="PR00463">
    <property type="entry name" value="EP450I"/>
</dbReference>
<evidence type="ECO:0000256" key="1">
    <source>
        <dbReference type="ARBA" id="ARBA00001971"/>
    </source>
</evidence>
<feature type="binding site" description="axial binding residue" evidence="6">
    <location>
        <position position="449"/>
    </location>
    <ligand>
        <name>heme</name>
        <dbReference type="ChEBI" id="CHEBI:30413"/>
    </ligand>
    <ligandPart>
        <name>Fe</name>
        <dbReference type="ChEBI" id="CHEBI:18248"/>
    </ligandPart>
</feature>
<evidence type="ECO:0000256" key="2">
    <source>
        <dbReference type="ARBA" id="ARBA00010617"/>
    </source>
</evidence>
<dbReference type="SUPFAM" id="SSF48264">
    <property type="entry name" value="Cytochrome P450"/>
    <property type="match status" value="1"/>
</dbReference>
<feature type="transmembrane region" description="Helical" evidence="8">
    <location>
        <begin position="7"/>
        <end position="27"/>
    </location>
</feature>
<dbReference type="AlphaFoldDB" id="A0A8E2JMV0"/>
<evidence type="ECO:0000256" key="4">
    <source>
        <dbReference type="ARBA" id="ARBA00022723"/>
    </source>
</evidence>
<keyword evidence="8" id="KW-0812">Transmembrane</keyword>
<protein>
    <submittedName>
        <fullName evidence="9">Cytochrome P450</fullName>
    </submittedName>
</protein>
<evidence type="ECO:0000256" key="7">
    <source>
        <dbReference type="RuleBase" id="RU000461"/>
    </source>
</evidence>
<dbReference type="CDD" id="cd11058">
    <property type="entry name" value="CYP60B-like"/>
    <property type="match status" value="1"/>
</dbReference>
<keyword evidence="7" id="KW-0503">Monooxygenase</keyword>
<dbReference type="Proteomes" id="UP000250140">
    <property type="component" value="Unassembled WGS sequence"/>
</dbReference>
<evidence type="ECO:0000256" key="3">
    <source>
        <dbReference type="ARBA" id="ARBA00022617"/>
    </source>
</evidence>
<evidence type="ECO:0000313" key="9">
    <source>
        <dbReference type="EMBL" id="OCL02958.1"/>
    </source>
</evidence>
<comment type="similarity">
    <text evidence="2 7">Belongs to the cytochrome P450 family.</text>
</comment>
<keyword evidence="7" id="KW-0560">Oxidoreductase</keyword>
<keyword evidence="3 6" id="KW-0349">Heme</keyword>
<dbReference type="EMBL" id="KV750843">
    <property type="protein sequence ID" value="OCL02958.1"/>
    <property type="molecule type" value="Genomic_DNA"/>
</dbReference>
<keyword evidence="8" id="KW-0472">Membrane</keyword>
<evidence type="ECO:0000256" key="8">
    <source>
        <dbReference type="SAM" id="Phobius"/>
    </source>
</evidence>
<dbReference type="Pfam" id="PF00067">
    <property type="entry name" value="p450"/>
    <property type="match status" value="1"/>
</dbReference>
<evidence type="ECO:0000313" key="10">
    <source>
        <dbReference type="Proteomes" id="UP000250140"/>
    </source>
</evidence>
<dbReference type="Gene3D" id="1.10.630.10">
    <property type="entry name" value="Cytochrome P450"/>
    <property type="match status" value="1"/>
</dbReference>
<keyword evidence="4 6" id="KW-0479">Metal-binding</keyword>
<dbReference type="GO" id="GO:0016705">
    <property type="term" value="F:oxidoreductase activity, acting on paired donors, with incorporation or reduction of molecular oxygen"/>
    <property type="evidence" value="ECO:0007669"/>
    <property type="project" value="InterPro"/>
</dbReference>
<keyword evidence="5 6" id="KW-0408">Iron</keyword>
<evidence type="ECO:0000256" key="6">
    <source>
        <dbReference type="PIRSR" id="PIRSR602401-1"/>
    </source>
</evidence>
<dbReference type="PANTHER" id="PTHR24305">
    <property type="entry name" value="CYTOCHROME P450"/>
    <property type="match status" value="1"/>
</dbReference>
<keyword evidence="8" id="KW-1133">Transmembrane helix</keyword>